<protein>
    <recommendedName>
        <fullName evidence="3">F-box domain-containing protein</fullName>
    </recommendedName>
</protein>
<evidence type="ECO:0000313" key="2">
    <source>
        <dbReference type="Proteomes" id="UP000027265"/>
    </source>
</evidence>
<gene>
    <name evidence="1" type="ORF">JAAARDRAFT_63404</name>
</gene>
<dbReference type="InParanoid" id="A0A067P526"/>
<organism evidence="1 2">
    <name type="scientific">Jaapia argillacea MUCL 33604</name>
    <dbReference type="NCBI Taxonomy" id="933084"/>
    <lineage>
        <taxon>Eukaryota</taxon>
        <taxon>Fungi</taxon>
        <taxon>Dikarya</taxon>
        <taxon>Basidiomycota</taxon>
        <taxon>Agaricomycotina</taxon>
        <taxon>Agaricomycetes</taxon>
        <taxon>Agaricomycetidae</taxon>
        <taxon>Jaapiales</taxon>
        <taxon>Jaapiaceae</taxon>
        <taxon>Jaapia</taxon>
    </lineage>
</organism>
<dbReference type="EMBL" id="KL197768">
    <property type="protein sequence ID" value="KDQ49998.1"/>
    <property type="molecule type" value="Genomic_DNA"/>
</dbReference>
<dbReference type="AlphaFoldDB" id="A0A067P526"/>
<accession>A0A067P526</accession>
<sequence>MAVQPSLPQLSSGSSLYLVEGPMLSPELHDLIIDQVTDGSTLHSCALVCRNWLPRSRYHLFRNISVTTLGQHLAFRTFLNHGNPCVFDYTTHLSICQYEHGNYDTMPWFDPQFLNLDVSKLTELTSMHVCNWQTQFEDMEVGWYLLGHFSGIKKLELESWILVGMADLRTILCAFPNLCELALNDMAPWDDDWGGGWPEPAIAPPTRPLSYLKLVDCPKEMIQWVALEYVDPRALVTVHVGLDQDLEPIGFMLQKAGSSIKNLTLECGCGRPTVEGKVDLAYNKSLRSLTFIAPIYPRDPAITALLSQVASDELELVEFEFSDKKYVLMEGRVDWQMIDNILSGPRFPALKEVSIVLSYASQISGPEPHWEIKMPQLTRKGILRAKQSVG</sequence>
<dbReference type="HOGENOM" id="CLU_036316_4_1_1"/>
<proteinExistence type="predicted"/>
<evidence type="ECO:0000313" key="1">
    <source>
        <dbReference type="EMBL" id="KDQ49998.1"/>
    </source>
</evidence>
<dbReference type="Proteomes" id="UP000027265">
    <property type="component" value="Unassembled WGS sequence"/>
</dbReference>
<dbReference type="OrthoDB" id="2789810at2759"/>
<keyword evidence="2" id="KW-1185">Reference proteome</keyword>
<reference evidence="2" key="1">
    <citation type="journal article" date="2014" name="Proc. Natl. Acad. Sci. U.S.A.">
        <title>Extensive sampling of basidiomycete genomes demonstrates inadequacy of the white-rot/brown-rot paradigm for wood decay fungi.</title>
        <authorList>
            <person name="Riley R."/>
            <person name="Salamov A.A."/>
            <person name="Brown D.W."/>
            <person name="Nagy L.G."/>
            <person name="Floudas D."/>
            <person name="Held B.W."/>
            <person name="Levasseur A."/>
            <person name="Lombard V."/>
            <person name="Morin E."/>
            <person name="Otillar R."/>
            <person name="Lindquist E.A."/>
            <person name="Sun H."/>
            <person name="LaButti K.M."/>
            <person name="Schmutz J."/>
            <person name="Jabbour D."/>
            <person name="Luo H."/>
            <person name="Baker S.E."/>
            <person name="Pisabarro A.G."/>
            <person name="Walton J.D."/>
            <person name="Blanchette R.A."/>
            <person name="Henrissat B."/>
            <person name="Martin F."/>
            <person name="Cullen D."/>
            <person name="Hibbett D.S."/>
            <person name="Grigoriev I.V."/>
        </authorList>
    </citation>
    <scope>NUCLEOTIDE SEQUENCE [LARGE SCALE GENOMIC DNA]</scope>
    <source>
        <strain evidence="2">MUCL 33604</strain>
    </source>
</reference>
<name>A0A067P526_9AGAM</name>
<evidence type="ECO:0008006" key="3">
    <source>
        <dbReference type="Google" id="ProtNLM"/>
    </source>
</evidence>